<dbReference type="PANTHER" id="PTHR30614">
    <property type="entry name" value="MEMBRANE COMPONENT OF AMINO ACID ABC TRANSPORTER"/>
    <property type="match status" value="1"/>
</dbReference>
<organism evidence="11 12">
    <name type="scientific">Mesorhizobium plurifarium</name>
    <dbReference type="NCBI Taxonomy" id="69974"/>
    <lineage>
        <taxon>Bacteria</taxon>
        <taxon>Pseudomonadati</taxon>
        <taxon>Pseudomonadota</taxon>
        <taxon>Alphaproteobacteria</taxon>
        <taxon>Hyphomicrobiales</taxon>
        <taxon>Phyllobacteriaceae</taxon>
        <taxon>Mesorhizobium</taxon>
    </lineage>
</organism>
<dbReference type="Gene3D" id="1.10.3720.10">
    <property type="entry name" value="MetI-like"/>
    <property type="match status" value="1"/>
</dbReference>
<keyword evidence="8 9" id="KW-0472">Membrane</keyword>
<keyword evidence="6" id="KW-0029">Amino-acid transport</keyword>
<dbReference type="EMBL" id="CCMZ01000024">
    <property type="protein sequence ID" value="CDX19812.1"/>
    <property type="molecule type" value="Genomic_DNA"/>
</dbReference>
<comment type="similarity">
    <text evidence="2">Belongs to the binding-protein-dependent transport system permease family. HisMQ subfamily.</text>
</comment>
<dbReference type="AlphaFoldDB" id="A0A090DYK7"/>
<proteinExistence type="inferred from homology"/>
<sequence length="387" mass="41501">MVSLLRNQKVRNALLQALYVGSLAAMVLACVMIARRNLAEQGITSGFDFLFKSTGWDVNFSLLPATANDPYWWFFLIGIVNTLFLGTTGLILATIVGTIVGLARTSSNELARLLGRTYVDIFRNIPLILQVFFWYALITHLPTPRAAHEAFGMLLTSRGLYVPIPNVGGTALVLAVLAVIAAITLPVWLGRTSQISQPVGERSAIQFAGAAVALACAVVILIIGRLPDAPLLDFPALQGLNLKGGLRIPPEFSALAVAIAIYGGSYIAEIVRGGFKAVGKGQMEAALSLGLSPWRVFTLVRLPLALRAMLPILANQYVWLMKATTMGIAVGFTDFFMIVALTINHSGQTLEVIGILMAGFLAINLSLAAVFNRINKAIALKGNQLRG</sequence>
<evidence type="ECO:0000256" key="2">
    <source>
        <dbReference type="ARBA" id="ARBA00010072"/>
    </source>
</evidence>
<dbReference type="GO" id="GO:0043190">
    <property type="term" value="C:ATP-binding cassette (ABC) transporter complex"/>
    <property type="evidence" value="ECO:0007669"/>
    <property type="project" value="InterPro"/>
</dbReference>
<evidence type="ECO:0000256" key="5">
    <source>
        <dbReference type="ARBA" id="ARBA00022692"/>
    </source>
</evidence>
<evidence type="ECO:0000256" key="3">
    <source>
        <dbReference type="ARBA" id="ARBA00022448"/>
    </source>
</evidence>
<dbReference type="Proteomes" id="UP000045285">
    <property type="component" value="Unassembled WGS sequence"/>
</dbReference>
<dbReference type="InterPro" id="IPR010065">
    <property type="entry name" value="AA_ABC_transptr_permease_3TM"/>
</dbReference>
<dbReference type="Pfam" id="PF00528">
    <property type="entry name" value="BPD_transp_1"/>
    <property type="match status" value="1"/>
</dbReference>
<dbReference type="PANTHER" id="PTHR30614:SF37">
    <property type="entry name" value="AMINO-ACID ABC TRANSPORTER PERMEASE PROTEIN YHDX-RELATED"/>
    <property type="match status" value="1"/>
</dbReference>
<feature type="transmembrane region" description="Helical" evidence="9">
    <location>
        <begin position="161"/>
        <end position="183"/>
    </location>
</feature>
<reference evidence="12" key="1">
    <citation type="submission" date="2014-08" db="EMBL/GenBank/DDBJ databases">
        <authorList>
            <person name="Moulin L."/>
        </authorList>
    </citation>
    <scope>NUCLEOTIDE SEQUENCE [LARGE SCALE GENOMIC DNA]</scope>
</reference>
<keyword evidence="7 9" id="KW-1133">Transmembrane helix</keyword>
<keyword evidence="4" id="KW-1003">Cell membrane</keyword>
<dbReference type="NCBIfam" id="TIGR01726">
    <property type="entry name" value="HEQRo_perm_3TM"/>
    <property type="match status" value="1"/>
</dbReference>
<gene>
    <name evidence="11" type="primary">aapQ</name>
    <name evidence="11" type="ORF">MPL3356_300129</name>
</gene>
<dbReference type="InterPro" id="IPR000515">
    <property type="entry name" value="MetI-like"/>
</dbReference>
<feature type="transmembrane region" description="Helical" evidence="9">
    <location>
        <begin position="252"/>
        <end position="271"/>
    </location>
</feature>
<keyword evidence="3 9" id="KW-0813">Transport</keyword>
<name>A0A090DYK7_MESPL</name>
<evidence type="ECO:0000256" key="4">
    <source>
        <dbReference type="ARBA" id="ARBA00022475"/>
    </source>
</evidence>
<feature type="transmembrane region" description="Helical" evidence="9">
    <location>
        <begin position="71"/>
        <end position="100"/>
    </location>
</feature>
<dbReference type="GO" id="GO:0006865">
    <property type="term" value="P:amino acid transport"/>
    <property type="evidence" value="ECO:0007669"/>
    <property type="project" value="UniProtKB-KW"/>
</dbReference>
<feature type="transmembrane region" description="Helical" evidence="9">
    <location>
        <begin position="317"/>
        <end position="340"/>
    </location>
</feature>
<dbReference type="InterPro" id="IPR035906">
    <property type="entry name" value="MetI-like_sf"/>
</dbReference>
<dbReference type="CDD" id="cd06261">
    <property type="entry name" value="TM_PBP2"/>
    <property type="match status" value="1"/>
</dbReference>
<dbReference type="InterPro" id="IPR043429">
    <property type="entry name" value="ArtM/GltK/GlnP/TcyL/YhdX-like"/>
</dbReference>
<feature type="transmembrane region" description="Helical" evidence="9">
    <location>
        <begin position="121"/>
        <end position="141"/>
    </location>
</feature>
<comment type="subcellular location">
    <subcellularLocation>
        <location evidence="1">Cell inner membrane</location>
        <topology evidence="1">Multi-pass membrane protein</topology>
    </subcellularLocation>
    <subcellularLocation>
        <location evidence="9">Cell membrane</location>
        <topology evidence="9">Multi-pass membrane protein</topology>
    </subcellularLocation>
</comment>
<feature type="transmembrane region" description="Helical" evidence="9">
    <location>
        <begin position="204"/>
        <end position="224"/>
    </location>
</feature>
<keyword evidence="5 9" id="KW-0812">Transmembrane</keyword>
<evidence type="ECO:0000259" key="10">
    <source>
        <dbReference type="PROSITE" id="PS50928"/>
    </source>
</evidence>
<evidence type="ECO:0000256" key="8">
    <source>
        <dbReference type="ARBA" id="ARBA00023136"/>
    </source>
</evidence>
<evidence type="ECO:0000256" key="1">
    <source>
        <dbReference type="ARBA" id="ARBA00004429"/>
    </source>
</evidence>
<dbReference type="PROSITE" id="PS51257">
    <property type="entry name" value="PROKAR_LIPOPROTEIN"/>
    <property type="match status" value="1"/>
</dbReference>
<protein>
    <submittedName>
        <fullName evidence="11">Amino-acid transporter subunit membrane component of ABC superfamily</fullName>
    </submittedName>
</protein>
<dbReference type="STRING" id="69974.MPLDJ20_70123"/>
<evidence type="ECO:0000256" key="9">
    <source>
        <dbReference type="RuleBase" id="RU363032"/>
    </source>
</evidence>
<evidence type="ECO:0000256" key="6">
    <source>
        <dbReference type="ARBA" id="ARBA00022970"/>
    </source>
</evidence>
<keyword evidence="12" id="KW-1185">Reference proteome</keyword>
<feature type="domain" description="ABC transmembrane type-1" evidence="10">
    <location>
        <begin position="79"/>
        <end position="371"/>
    </location>
</feature>
<evidence type="ECO:0000256" key="7">
    <source>
        <dbReference type="ARBA" id="ARBA00022989"/>
    </source>
</evidence>
<evidence type="ECO:0000313" key="12">
    <source>
        <dbReference type="Proteomes" id="UP000045285"/>
    </source>
</evidence>
<dbReference type="GO" id="GO:0022857">
    <property type="term" value="F:transmembrane transporter activity"/>
    <property type="evidence" value="ECO:0007669"/>
    <property type="project" value="InterPro"/>
</dbReference>
<feature type="transmembrane region" description="Helical" evidence="9">
    <location>
        <begin position="352"/>
        <end position="371"/>
    </location>
</feature>
<accession>A0A090DYK7</accession>
<dbReference type="SUPFAM" id="SSF161098">
    <property type="entry name" value="MetI-like"/>
    <property type="match status" value="1"/>
</dbReference>
<dbReference type="PROSITE" id="PS50928">
    <property type="entry name" value="ABC_TM1"/>
    <property type="match status" value="1"/>
</dbReference>
<feature type="transmembrane region" description="Helical" evidence="9">
    <location>
        <begin position="12"/>
        <end position="34"/>
    </location>
</feature>
<evidence type="ECO:0000313" key="11">
    <source>
        <dbReference type="EMBL" id="CDX19812.1"/>
    </source>
</evidence>